<feature type="binding site" evidence="10">
    <location>
        <position position="167"/>
    </location>
    <ligand>
        <name>substrate</name>
    </ligand>
</feature>
<dbReference type="Pfam" id="PF00149">
    <property type="entry name" value="Metallophos"/>
    <property type="match status" value="1"/>
</dbReference>
<feature type="binding site" evidence="10">
    <location>
        <position position="200"/>
    </location>
    <ligand>
        <name>Mn(2+)</name>
        <dbReference type="ChEBI" id="CHEBI:29035"/>
        <label>1</label>
    </ligand>
</feature>
<dbReference type="InterPro" id="IPR010138">
    <property type="entry name" value="UDP-diacylglucosamine_Hdrlase"/>
</dbReference>
<feature type="binding site" evidence="10">
    <location>
        <position position="117"/>
    </location>
    <ligand>
        <name>Mn(2+)</name>
        <dbReference type="ChEBI" id="CHEBI:29035"/>
        <label>2</label>
    </ligand>
</feature>
<gene>
    <name evidence="10 12" type="primary">lpxH</name>
    <name evidence="12" type="ORF">GCM10011365_10940</name>
</gene>
<protein>
    <recommendedName>
        <fullName evidence="10">UDP-2,3-diacylglucosamine hydrolase</fullName>
        <ecNumber evidence="10">3.6.1.54</ecNumber>
    </recommendedName>
    <alternativeName>
        <fullName evidence="10">UDP-2,3-diacylglucosamine diphosphatase</fullName>
    </alternativeName>
</protein>
<dbReference type="EMBL" id="BMEO01000003">
    <property type="protein sequence ID" value="GGF91510.1"/>
    <property type="molecule type" value="Genomic_DNA"/>
</dbReference>
<dbReference type="PANTHER" id="PTHR34990">
    <property type="entry name" value="UDP-2,3-DIACYLGLUCOSAMINE HYDROLASE-RELATED"/>
    <property type="match status" value="1"/>
</dbReference>
<dbReference type="GO" id="GO:0008758">
    <property type="term" value="F:UDP-2,3-diacylglucosamine hydrolase activity"/>
    <property type="evidence" value="ECO:0007669"/>
    <property type="project" value="UniProtKB-UniRule"/>
</dbReference>
<comment type="pathway">
    <text evidence="10">Glycolipid biosynthesis; lipid IV(A) biosynthesis; lipid IV(A) from (3R)-3-hydroxytetradecanoyl-[acyl-carrier-protein] and UDP-N-acetyl-alpha-D-glucosamine: step 4/6.</text>
</comment>
<dbReference type="Proteomes" id="UP000605253">
    <property type="component" value="Unassembled WGS sequence"/>
</dbReference>
<keyword evidence="9 10" id="KW-0464">Manganese</keyword>
<feature type="binding site" evidence="10">
    <location>
        <position position="198"/>
    </location>
    <ligand>
        <name>substrate</name>
    </ligand>
</feature>
<feature type="binding site" evidence="10">
    <location>
        <position position="11"/>
    </location>
    <ligand>
        <name>Mn(2+)</name>
        <dbReference type="ChEBI" id="CHEBI:29035"/>
        <label>1</label>
    </ligand>
</feature>
<dbReference type="Gene3D" id="3.60.21.10">
    <property type="match status" value="1"/>
</dbReference>
<keyword evidence="7 10" id="KW-0443">Lipid metabolism</keyword>
<evidence type="ECO:0000256" key="1">
    <source>
        <dbReference type="ARBA" id="ARBA00022475"/>
    </source>
</evidence>
<evidence type="ECO:0000313" key="12">
    <source>
        <dbReference type="EMBL" id="GGF91510.1"/>
    </source>
</evidence>
<sequence length="237" mass="27366">MPNSKALFIADLHLCQQHPEITERFVRFCREQASQADKLYILGDLFEYWLGDDAIDDIAQTVQTELKQLSDSGCQCYFMAGNRDFLLGESFAGSCDLTLLHEPHIIDLYDRPALLVHGDAECTDDVAYQKARQQLRDPQWQQQFLAMPIEKRIEFAQQARQQSREHTGQADMAIMDVNQNAIQSLFKQHNVDLLIHGHTHRPAVHQQGENTRIVMGDWHHQTHFLEATPTNLRLINY</sequence>
<evidence type="ECO:0000259" key="11">
    <source>
        <dbReference type="Pfam" id="PF00149"/>
    </source>
</evidence>
<reference evidence="12" key="2">
    <citation type="submission" date="2020-09" db="EMBL/GenBank/DDBJ databases">
        <authorList>
            <person name="Sun Q."/>
            <person name="Zhou Y."/>
        </authorList>
    </citation>
    <scope>NUCLEOTIDE SEQUENCE</scope>
    <source>
        <strain evidence="12">CGMCC 1.12181</strain>
    </source>
</reference>
<comment type="subcellular location">
    <subcellularLocation>
        <location evidence="10">Cell inner membrane</location>
        <topology evidence="10">Peripheral membrane protein</topology>
        <orientation evidence="10">Cytoplasmic side</orientation>
    </subcellularLocation>
</comment>
<dbReference type="InterPro" id="IPR004843">
    <property type="entry name" value="Calcineurin-like_PHP"/>
</dbReference>
<dbReference type="InterPro" id="IPR043461">
    <property type="entry name" value="LpxH-like"/>
</dbReference>
<dbReference type="GO" id="GO:0005737">
    <property type="term" value="C:cytoplasm"/>
    <property type="evidence" value="ECO:0007669"/>
    <property type="project" value="InterPro"/>
</dbReference>
<feature type="binding site" evidence="10">
    <location>
        <position position="163"/>
    </location>
    <ligand>
        <name>substrate</name>
    </ligand>
</feature>
<feature type="binding site" evidence="10">
    <location>
        <position position="125"/>
    </location>
    <ligand>
        <name>substrate</name>
    </ligand>
</feature>
<dbReference type="GO" id="GO:0009245">
    <property type="term" value="P:lipid A biosynthetic process"/>
    <property type="evidence" value="ECO:0007669"/>
    <property type="project" value="UniProtKB-UniRule"/>
</dbReference>
<keyword evidence="5 10" id="KW-0479">Metal-binding</keyword>
<organism evidence="12 13">
    <name type="scientific">Marinicella pacifica</name>
    <dbReference type="NCBI Taxonomy" id="1171543"/>
    <lineage>
        <taxon>Bacteria</taxon>
        <taxon>Pseudomonadati</taxon>
        <taxon>Pseudomonadota</taxon>
        <taxon>Gammaproteobacteria</taxon>
        <taxon>Lysobacterales</taxon>
        <taxon>Marinicellaceae</taxon>
        <taxon>Marinicella</taxon>
    </lineage>
</organism>
<feature type="domain" description="Calcineurin-like phosphoesterase" evidence="11">
    <location>
        <begin position="6"/>
        <end position="202"/>
    </location>
</feature>
<accession>A0A917FMH3</accession>
<evidence type="ECO:0000256" key="4">
    <source>
        <dbReference type="ARBA" id="ARBA00022556"/>
    </source>
</evidence>
<dbReference type="EC" id="3.6.1.54" evidence="10"/>
<evidence type="ECO:0000256" key="8">
    <source>
        <dbReference type="ARBA" id="ARBA00023136"/>
    </source>
</evidence>
<dbReference type="GO" id="GO:0030145">
    <property type="term" value="F:manganese ion binding"/>
    <property type="evidence" value="ECO:0007669"/>
    <property type="project" value="UniProtKB-UniRule"/>
</dbReference>
<keyword evidence="3 10" id="KW-0997">Cell inner membrane</keyword>
<keyword evidence="2 10" id="KW-0444">Lipid biosynthesis</keyword>
<dbReference type="GO" id="GO:0019897">
    <property type="term" value="C:extrinsic component of plasma membrane"/>
    <property type="evidence" value="ECO:0007669"/>
    <property type="project" value="UniProtKB-UniRule"/>
</dbReference>
<evidence type="ECO:0000256" key="7">
    <source>
        <dbReference type="ARBA" id="ARBA00023098"/>
    </source>
</evidence>
<keyword evidence="6 10" id="KW-0378">Hydrolase</keyword>
<dbReference type="SUPFAM" id="SSF56300">
    <property type="entry name" value="Metallo-dependent phosphatases"/>
    <property type="match status" value="1"/>
</dbReference>
<dbReference type="PANTHER" id="PTHR34990:SF1">
    <property type="entry name" value="UDP-2,3-DIACYLGLUCOSAMINE HYDROLASE"/>
    <property type="match status" value="1"/>
</dbReference>
<feature type="binding site" evidence="10">
    <location>
        <position position="198"/>
    </location>
    <ligand>
        <name>Mn(2+)</name>
        <dbReference type="ChEBI" id="CHEBI:29035"/>
        <label>2</label>
    </ligand>
</feature>
<comment type="catalytic activity">
    <reaction evidence="10">
        <text>UDP-2-N,3-O-bis[(3R)-3-hydroxytetradecanoyl]-alpha-D-glucosamine + H2O = 2-N,3-O-bis[(3R)-3-hydroxytetradecanoyl]-alpha-D-glucosaminyl 1-phosphate + UMP + 2 H(+)</text>
        <dbReference type="Rhea" id="RHEA:25213"/>
        <dbReference type="ChEBI" id="CHEBI:15377"/>
        <dbReference type="ChEBI" id="CHEBI:15378"/>
        <dbReference type="ChEBI" id="CHEBI:57865"/>
        <dbReference type="ChEBI" id="CHEBI:57957"/>
        <dbReference type="ChEBI" id="CHEBI:78847"/>
        <dbReference type="EC" id="3.6.1.54"/>
    </reaction>
</comment>
<evidence type="ECO:0000256" key="10">
    <source>
        <dbReference type="HAMAP-Rule" id="MF_00575"/>
    </source>
</evidence>
<dbReference type="InterPro" id="IPR029052">
    <property type="entry name" value="Metallo-depent_PP-like"/>
</dbReference>
<comment type="caution">
    <text evidence="10">Lacks conserved residue(s) required for the propagation of feature annotation.</text>
</comment>
<evidence type="ECO:0000256" key="3">
    <source>
        <dbReference type="ARBA" id="ARBA00022519"/>
    </source>
</evidence>
<dbReference type="NCBIfam" id="TIGR01854">
    <property type="entry name" value="lipid_A_lpxH"/>
    <property type="match status" value="1"/>
</dbReference>
<comment type="cofactor">
    <cofactor evidence="10">
        <name>Mn(2+)</name>
        <dbReference type="ChEBI" id="CHEBI:29035"/>
    </cofactor>
    <text evidence="10">Binds 2 Mn(2+) ions per subunit in a binuclear metal center.</text>
</comment>
<feature type="binding site" evidence="10">
    <location>
        <position position="44"/>
    </location>
    <ligand>
        <name>Mn(2+)</name>
        <dbReference type="ChEBI" id="CHEBI:29035"/>
        <label>2</label>
    </ligand>
</feature>
<feature type="binding site" evidence="10">
    <location>
        <position position="13"/>
    </location>
    <ligand>
        <name>Mn(2+)</name>
        <dbReference type="ChEBI" id="CHEBI:29035"/>
        <label>1</label>
    </ligand>
</feature>
<evidence type="ECO:0000256" key="2">
    <source>
        <dbReference type="ARBA" id="ARBA00022516"/>
    </source>
</evidence>
<dbReference type="AlphaFoldDB" id="A0A917FMH3"/>
<feature type="binding site" evidence="10">
    <location>
        <position position="82"/>
    </location>
    <ligand>
        <name>Mn(2+)</name>
        <dbReference type="ChEBI" id="CHEBI:29035"/>
        <label>2</label>
    </ligand>
</feature>
<keyword evidence="13" id="KW-1185">Reference proteome</keyword>
<comment type="similarity">
    <text evidence="10">Belongs to the LpxH family.</text>
</comment>
<evidence type="ECO:0000256" key="6">
    <source>
        <dbReference type="ARBA" id="ARBA00022801"/>
    </source>
</evidence>
<dbReference type="HAMAP" id="MF_00575">
    <property type="entry name" value="LpxH"/>
    <property type="match status" value="1"/>
</dbReference>
<evidence type="ECO:0000256" key="9">
    <source>
        <dbReference type="ARBA" id="ARBA00023211"/>
    </source>
</evidence>
<feature type="binding site" evidence="10">
    <location>
        <begin position="82"/>
        <end position="83"/>
    </location>
    <ligand>
        <name>substrate</name>
    </ligand>
</feature>
<keyword evidence="8 10" id="KW-0472">Membrane</keyword>
<keyword evidence="4 10" id="KW-0441">Lipid A biosynthesis</keyword>
<dbReference type="CDD" id="cd07398">
    <property type="entry name" value="MPP_YbbF-LpxH"/>
    <property type="match status" value="1"/>
</dbReference>
<name>A0A917FMH3_9GAMM</name>
<reference evidence="12" key="1">
    <citation type="journal article" date="2014" name="Int. J. Syst. Evol. Microbiol.">
        <title>Complete genome sequence of Corynebacterium casei LMG S-19264T (=DSM 44701T), isolated from a smear-ripened cheese.</title>
        <authorList>
            <consortium name="US DOE Joint Genome Institute (JGI-PGF)"/>
            <person name="Walter F."/>
            <person name="Albersmeier A."/>
            <person name="Kalinowski J."/>
            <person name="Ruckert C."/>
        </authorList>
    </citation>
    <scope>NUCLEOTIDE SEQUENCE</scope>
    <source>
        <strain evidence="12">CGMCC 1.12181</strain>
    </source>
</reference>
<evidence type="ECO:0000313" key="13">
    <source>
        <dbReference type="Proteomes" id="UP000605253"/>
    </source>
</evidence>
<comment type="function">
    <text evidence="10">Hydrolyzes the pyrophosphate bond of UDP-2,3-diacylglucosamine to yield 2,3-diacylglucosamine 1-phosphate (lipid X) and UMP by catalyzing the attack of water at the alpha-P atom. Involved in the biosynthesis of lipid A, a phosphorylated glycolipid that anchors the lipopolysaccharide to the outer membrane of the cell.</text>
</comment>
<comment type="caution">
    <text evidence="12">The sequence shown here is derived from an EMBL/GenBank/DDBJ whole genome shotgun (WGS) entry which is preliminary data.</text>
</comment>
<feature type="binding site" evidence="10">
    <location>
        <position position="44"/>
    </location>
    <ligand>
        <name>Mn(2+)</name>
        <dbReference type="ChEBI" id="CHEBI:29035"/>
        <label>1</label>
    </ligand>
</feature>
<proteinExistence type="inferred from homology"/>
<keyword evidence="1 10" id="KW-1003">Cell membrane</keyword>
<dbReference type="RefSeq" id="WP_188364681.1">
    <property type="nucleotide sequence ID" value="NZ_BAABJF010000017.1"/>
</dbReference>
<evidence type="ECO:0000256" key="5">
    <source>
        <dbReference type="ARBA" id="ARBA00022723"/>
    </source>
</evidence>
<dbReference type="NCBIfam" id="NF003743">
    <property type="entry name" value="PRK05340.1"/>
    <property type="match status" value="1"/>
</dbReference>